<evidence type="ECO:0000313" key="2">
    <source>
        <dbReference type="EMBL" id="OTP18472.1"/>
    </source>
</evidence>
<dbReference type="EMBL" id="CP147247">
    <property type="protein sequence ID" value="WYJ88519.1"/>
    <property type="molecule type" value="Genomic_DNA"/>
</dbReference>
<sequence>MKIRLEYSGLESLTKQLNAQLDVFQQCIAELNRLIHSVPDSWAGRAAETYVNQFDELQPAFEQTECIIEQLELQVKHTMAAMKEKDESLAKKLDF</sequence>
<dbReference type="Proteomes" id="UP000195141">
    <property type="component" value="Chromosome"/>
</dbReference>
<dbReference type="SUPFAM" id="SSF140453">
    <property type="entry name" value="EsxAB dimer-like"/>
    <property type="match status" value="1"/>
</dbReference>
<dbReference type="EMBL" id="NGMM01000001">
    <property type="protein sequence ID" value="OTP18472.1"/>
    <property type="molecule type" value="Genomic_DNA"/>
</dbReference>
<dbReference type="Pfam" id="PF06013">
    <property type="entry name" value="WXG100"/>
    <property type="match status" value="1"/>
</dbReference>
<reference evidence="3" key="3">
    <citation type="submission" date="2024-03" db="EMBL/GenBank/DDBJ databases">
        <title>The Genome Sequence of Enterococcus sp. DIV0242b.</title>
        <authorList>
            <consortium name="The Broad Institute Genomics Platform"/>
            <consortium name="The Broad Institute Microbial Omics Core"/>
            <consortium name="The Broad Institute Genomic Center for Infectious Diseases"/>
            <person name="Earl A."/>
            <person name="Manson A."/>
            <person name="Gilmore M."/>
            <person name="Schwartman J."/>
            <person name="Shea T."/>
            <person name="Abouelleil A."/>
            <person name="Cao P."/>
            <person name="Chapman S."/>
            <person name="Cusick C."/>
            <person name="Young S."/>
            <person name="Neafsey D."/>
            <person name="Nusbaum C."/>
            <person name="Birren B."/>
        </authorList>
    </citation>
    <scope>NUCLEOTIDE SEQUENCE</scope>
    <source>
        <strain evidence="3">9E7_DIV0242</strain>
    </source>
</reference>
<comment type="similarity">
    <text evidence="1">Belongs to the WXG100 family.</text>
</comment>
<dbReference type="AlphaFoldDB" id="A0A242KBE3"/>
<reference evidence="3" key="2">
    <citation type="submission" date="2017-05" db="EMBL/GenBank/DDBJ databases">
        <authorList>
            <consortium name="The Broad Institute Genomics Platform"/>
            <consortium name="The Broad Institute Genomic Center for Infectious Diseases"/>
            <person name="Earl A."/>
            <person name="Manson A."/>
            <person name="Schwartman J."/>
            <person name="Gilmore M."/>
            <person name="Abouelleil A."/>
            <person name="Cao P."/>
            <person name="Chapman S."/>
            <person name="Cusick C."/>
            <person name="Shea T."/>
            <person name="Young S."/>
            <person name="Neafsey D."/>
            <person name="Nusbaum C."/>
            <person name="Birren B."/>
        </authorList>
    </citation>
    <scope>NUCLEOTIDE SEQUENCE</scope>
    <source>
        <strain evidence="3">9E7_DIV0242</strain>
    </source>
</reference>
<gene>
    <name evidence="3" type="ORF">A5888_000238</name>
    <name evidence="2" type="ORF">A5888_000286</name>
</gene>
<dbReference type="RefSeq" id="WP_086347457.1">
    <property type="nucleotide sequence ID" value="NZ_CP147247.1"/>
</dbReference>
<accession>A0A242KBE3</accession>
<dbReference type="InterPro" id="IPR010310">
    <property type="entry name" value="T7SS_ESAT-6-like"/>
</dbReference>
<evidence type="ECO:0000313" key="3">
    <source>
        <dbReference type="EMBL" id="WYJ88519.1"/>
    </source>
</evidence>
<name>A0A242KBE3_9ENTE</name>
<dbReference type="Gene3D" id="1.10.287.1060">
    <property type="entry name" value="ESAT-6-like"/>
    <property type="match status" value="1"/>
</dbReference>
<proteinExistence type="inferred from homology"/>
<dbReference type="OrthoDB" id="4978934at2"/>
<organism evidence="2">
    <name type="scientific">Candidatus Enterococcus clewellii</name>
    <dbReference type="NCBI Taxonomy" id="1834193"/>
    <lineage>
        <taxon>Bacteria</taxon>
        <taxon>Bacillati</taxon>
        <taxon>Bacillota</taxon>
        <taxon>Bacilli</taxon>
        <taxon>Lactobacillales</taxon>
        <taxon>Enterococcaceae</taxon>
        <taxon>Enterococcus</taxon>
    </lineage>
</organism>
<evidence type="ECO:0000256" key="1">
    <source>
        <dbReference type="RuleBase" id="RU362001"/>
    </source>
</evidence>
<evidence type="ECO:0000313" key="4">
    <source>
        <dbReference type="Proteomes" id="UP000195141"/>
    </source>
</evidence>
<protein>
    <recommendedName>
        <fullName evidence="1">ESAT-6-like protein</fullName>
    </recommendedName>
</protein>
<keyword evidence="4" id="KW-1185">Reference proteome</keyword>
<dbReference type="NCBIfam" id="TIGR03930">
    <property type="entry name" value="WXG100_ESAT6"/>
    <property type="match status" value="1"/>
</dbReference>
<dbReference type="InterPro" id="IPR036689">
    <property type="entry name" value="ESAT-6-like_sf"/>
</dbReference>
<reference evidence="2" key="1">
    <citation type="submission" date="2017-05" db="EMBL/GenBank/DDBJ databases">
        <title>The Genome Sequence of Enterococcus sp. 9E7_DIV0242.</title>
        <authorList>
            <consortium name="The Broad Institute Genomics Platform"/>
            <consortium name="The Broad Institute Genomic Center for Infectious Diseases"/>
            <person name="Earl A."/>
            <person name="Manson A."/>
            <person name="Schwartman J."/>
            <person name="Gilmore M."/>
            <person name="Abouelleil A."/>
            <person name="Cao P."/>
            <person name="Chapman S."/>
            <person name="Cusick C."/>
            <person name="Shea T."/>
            <person name="Young S."/>
            <person name="Neafsey D."/>
            <person name="Nusbaum C."/>
            <person name="Birren B."/>
        </authorList>
    </citation>
    <scope>NUCLEOTIDE SEQUENCE [LARGE SCALE GENOMIC DNA]</scope>
    <source>
        <strain evidence="2">9E7_DIV0242</strain>
    </source>
</reference>